<evidence type="ECO:0000259" key="1">
    <source>
        <dbReference type="Pfam" id="PF13020"/>
    </source>
</evidence>
<dbReference type="AlphaFoldDB" id="A0A1A3NDV8"/>
<accession>A0A1A3NDV8</accession>
<dbReference type="InterPro" id="IPR058813">
    <property type="entry name" value="DNA-SBD_ScoMcrA"/>
</dbReference>
<comment type="caution">
    <text evidence="4">The sequence shown here is derived from an EMBL/GenBank/DDBJ whole genome shotgun (WGS) entry which is preliminary data.</text>
</comment>
<feature type="domain" description="ScoMcrA-like DNA sulfur-binding" evidence="2">
    <location>
        <begin position="95"/>
        <end position="241"/>
    </location>
</feature>
<evidence type="ECO:0000259" key="3">
    <source>
        <dbReference type="Pfam" id="PF26345"/>
    </source>
</evidence>
<reference evidence="5" key="1">
    <citation type="submission" date="2016-06" db="EMBL/GenBank/DDBJ databases">
        <authorList>
            <person name="Sutton G."/>
            <person name="Brinkac L."/>
            <person name="Sanka R."/>
            <person name="Adams M."/>
            <person name="Lau E."/>
            <person name="Garcia-Basteiro A."/>
            <person name="Lopez-Varela E."/>
            <person name="Palencia S."/>
        </authorList>
    </citation>
    <scope>NUCLEOTIDE SEQUENCE [LARGE SCALE GENOMIC DNA]</scope>
    <source>
        <strain evidence="5">1245139.5</strain>
    </source>
</reference>
<evidence type="ECO:0000313" key="5">
    <source>
        <dbReference type="Proteomes" id="UP000093629"/>
    </source>
</evidence>
<dbReference type="Pfam" id="PF26345">
    <property type="entry name" value="ScoMcrA_N"/>
    <property type="match status" value="1"/>
</dbReference>
<dbReference type="Proteomes" id="UP000093629">
    <property type="component" value="Unassembled WGS sequence"/>
</dbReference>
<proteinExistence type="predicted"/>
<keyword evidence="5" id="KW-1185">Reference proteome</keyword>
<evidence type="ECO:0000313" key="4">
    <source>
        <dbReference type="EMBL" id="OBK18592.1"/>
    </source>
</evidence>
<dbReference type="Pfam" id="PF13020">
    <property type="entry name" value="NOV_C"/>
    <property type="match status" value="1"/>
</dbReference>
<gene>
    <name evidence="4" type="ORF">A5636_20295</name>
</gene>
<feature type="domain" description="Protein NO VEIN C-terminal" evidence="1">
    <location>
        <begin position="286"/>
        <end position="362"/>
    </location>
</feature>
<dbReference type="InterPro" id="IPR058807">
    <property type="entry name" value="ScoMcrA_N"/>
</dbReference>
<evidence type="ECO:0000259" key="2">
    <source>
        <dbReference type="Pfam" id="PF26340"/>
    </source>
</evidence>
<protein>
    <submittedName>
        <fullName evidence="4">Uncharacterized protein</fullName>
    </submittedName>
</protein>
<dbReference type="OrthoDB" id="9802640at2"/>
<dbReference type="Pfam" id="PF26340">
    <property type="entry name" value="DNA-SBD_ScoMcrA"/>
    <property type="match status" value="1"/>
</dbReference>
<organism evidence="4 5">
    <name type="scientific">Mycobacterium asiaticum</name>
    <dbReference type="NCBI Taxonomy" id="1790"/>
    <lineage>
        <taxon>Bacteria</taxon>
        <taxon>Bacillati</taxon>
        <taxon>Actinomycetota</taxon>
        <taxon>Actinomycetes</taxon>
        <taxon>Mycobacteriales</taxon>
        <taxon>Mycobacteriaceae</taxon>
        <taxon>Mycobacterium</taxon>
    </lineage>
</organism>
<name>A0A1A3NDV8_MYCAS</name>
<dbReference type="RefSeq" id="WP_065157586.1">
    <property type="nucleotide sequence ID" value="NZ_LZLQ01000026.1"/>
</dbReference>
<dbReference type="EMBL" id="LZLQ01000026">
    <property type="protein sequence ID" value="OBK18592.1"/>
    <property type="molecule type" value="Genomic_DNA"/>
</dbReference>
<sequence length="403" mass="44199">MAPSDIEESDVLAAIAEYDKLGQAEFLKRYNFGKSSKFRLVYDGKFYDSKAIAGVAHGFATNDYWTTERPFGGTGPGGAVTILEDLGFFIDRGELLFPLTQLRIDQTHGKPAPYQYVVLLWAIARARRHEQRLKPFNDVRDELALLLAPFAIATTAPDPAMPWAALGNSPVWECPKPGPGAISDSDVRRLNLLGGLSEQVHWRSAEDDAFATAAIQILARRIRSGGAQLAVTPLLDRLGLSVSQPGTSSPSSPEVLETFAAVETVSHPRRKFGGQRFTAAEIKAIELRAVQLTREHFENALGYTTEDVGATQSYDVHAMKGDEIVKIEVKGTTTAGEAVVLTRNEVKLHLAEHPNNAFALVRNIVLDRSTDPPSATCGELELVMPWELDLSRLEPIAYTYRIS</sequence>
<dbReference type="InterPro" id="IPR024975">
    <property type="entry name" value="NOV_C"/>
</dbReference>
<feature type="domain" description="ScoMcrA-like N-terminal head" evidence="3">
    <location>
        <begin position="4"/>
        <end position="91"/>
    </location>
</feature>